<evidence type="ECO:0000259" key="13">
    <source>
        <dbReference type="PROSITE" id="PS50164"/>
    </source>
</evidence>
<evidence type="ECO:0000256" key="12">
    <source>
        <dbReference type="SAM" id="MobiDB-lite"/>
    </source>
</evidence>
<dbReference type="InterPro" id="IPR027520">
    <property type="entry name" value="Slx1"/>
</dbReference>
<keyword evidence="7" id="KW-0862">Zinc</keyword>
<dbReference type="GO" id="GO:0017108">
    <property type="term" value="F:5'-flap endonuclease activity"/>
    <property type="evidence" value="ECO:0007669"/>
    <property type="project" value="InterPro"/>
</dbReference>
<dbReference type="AlphaFoldDB" id="A0AA36DRF5"/>
<keyword evidence="10 11" id="KW-0539">Nucleus</keyword>
<comment type="subunit">
    <text evidence="11">Forms a heterodimer with a member of the SLX4 family.</text>
</comment>
<comment type="cofactor">
    <cofactor evidence="11">
        <name>a divalent metal cation</name>
        <dbReference type="ChEBI" id="CHEBI:60240"/>
    </cofactor>
</comment>
<comment type="function">
    <text evidence="11">Catalytic subunit of a heterodimeric structure-specific endonuclease that resolves DNA secondary structures generated during DNA repair and recombination. Has endonuclease activity towards branched DNA substrates, introducing single-strand cuts in duplex DNA close to junctions with ss-DNA.</text>
</comment>
<dbReference type="InterPro" id="IPR000305">
    <property type="entry name" value="GIY-YIG_endonuc"/>
</dbReference>
<evidence type="ECO:0000256" key="6">
    <source>
        <dbReference type="ARBA" id="ARBA00022801"/>
    </source>
</evidence>
<evidence type="ECO:0000256" key="8">
    <source>
        <dbReference type="ARBA" id="ARBA00023172"/>
    </source>
</evidence>
<feature type="region of interest" description="Disordered" evidence="12">
    <location>
        <begin position="1"/>
        <end position="23"/>
    </location>
</feature>
<comment type="similarity">
    <text evidence="11">Belongs to the SLX1 family.</text>
</comment>
<dbReference type="InterPro" id="IPR048749">
    <property type="entry name" value="SLX1_C"/>
</dbReference>
<evidence type="ECO:0000256" key="2">
    <source>
        <dbReference type="ARBA" id="ARBA00022723"/>
    </source>
</evidence>
<dbReference type="Pfam" id="PF01541">
    <property type="entry name" value="GIY-YIG"/>
    <property type="match status" value="1"/>
</dbReference>
<keyword evidence="2" id="KW-0479">Metal-binding</keyword>
<dbReference type="EC" id="3.1.-.-" evidence="11"/>
<evidence type="ECO:0000256" key="4">
    <source>
        <dbReference type="ARBA" id="ARBA00022763"/>
    </source>
</evidence>
<keyword evidence="6 11" id="KW-0378">Hydrolase</keyword>
<dbReference type="PANTHER" id="PTHR20208:SF10">
    <property type="entry name" value="STRUCTURE-SPECIFIC ENDONUCLEASE SUBUNIT SLX1"/>
    <property type="match status" value="1"/>
</dbReference>
<evidence type="ECO:0000256" key="3">
    <source>
        <dbReference type="ARBA" id="ARBA00022759"/>
    </source>
</evidence>
<keyword evidence="3 11" id="KW-0255">Endonuclease</keyword>
<sequence length="347" mass="39853">MDDSDVLILDSPPNTQDPESFPVEGIPLSYDDDPGKRFSFGLSELSRRSLSQPVPVQQQQSIVDEVAQSTQARALISPRKRKLSKVPTILDEFFGVYCLISRSPLKHYKNRCYIGYTVDPNRRIQQHNAGREKGGAKKTDNRGPWEMVCIIHGFPNSVAALRFEWAWQNPEKSRVIKDLALKKSRKESPFAYRLRVACHLLNSRPWNRFALTFRWLLPLEELPFPEEMPPPKHLVKKYGLVEKSTSEVYPEKDRYVERGECRICGENIRMLSHLVRCPACFAHFHTKCLATHGLGEERCQLYPLDGDCPSCGCRYLWGDVIRDQHNILHINEAQTDTSLKGLVPKHD</sequence>
<evidence type="ECO:0000256" key="9">
    <source>
        <dbReference type="ARBA" id="ARBA00023204"/>
    </source>
</evidence>
<dbReference type="HAMAP" id="MF_03100">
    <property type="entry name" value="Endonuc_su_Slx1"/>
    <property type="match status" value="1"/>
</dbReference>
<keyword evidence="8 11" id="KW-0233">DNA recombination</keyword>
<dbReference type="Gene3D" id="3.40.1440.10">
    <property type="entry name" value="GIY-YIG endonuclease"/>
    <property type="match status" value="1"/>
</dbReference>
<evidence type="ECO:0000256" key="7">
    <source>
        <dbReference type="ARBA" id="ARBA00022833"/>
    </source>
</evidence>
<keyword evidence="5" id="KW-0863">Zinc-finger</keyword>
<comment type="subcellular location">
    <subcellularLocation>
        <location evidence="11">Nucleus</location>
    </subcellularLocation>
</comment>
<name>A0AA36DRF5_CYLNA</name>
<organism evidence="14 15">
    <name type="scientific">Cylicocyclus nassatus</name>
    <name type="common">Nematode worm</name>
    <dbReference type="NCBI Taxonomy" id="53992"/>
    <lineage>
        <taxon>Eukaryota</taxon>
        <taxon>Metazoa</taxon>
        <taxon>Ecdysozoa</taxon>
        <taxon>Nematoda</taxon>
        <taxon>Chromadorea</taxon>
        <taxon>Rhabditida</taxon>
        <taxon>Rhabditina</taxon>
        <taxon>Rhabditomorpha</taxon>
        <taxon>Strongyloidea</taxon>
        <taxon>Strongylidae</taxon>
        <taxon>Cylicocyclus</taxon>
    </lineage>
</organism>
<keyword evidence="15" id="KW-1185">Reference proteome</keyword>
<evidence type="ECO:0000256" key="11">
    <source>
        <dbReference type="HAMAP-Rule" id="MF_03100"/>
    </source>
</evidence>
<dbReference type="PANTHER" id="PTHR20208">
    <property type="entry name" value="STRUCTURE-SPECIFIC ENDONUCLEASE SUBUNIT SLX1"/>
    <property type="match status" value="1"/>
</dbReference>
<dbReference type="Pfam" id="PF21202">
    <property type="entry name" value="SLX1_C"/>
    <property type="match status" value="1"/>
</dbReference>
<comment type="caution">
    <text evidence="11">Lacks conserved residue(s) required for the propagation of feature annotation.</text>
</comment>
<evidence type="ECO:0000313" key="15">
    <source>
        <dbReference type="Proteomes" id="UP001176961"/>
    </source>
</evidence>
<evidence type="ECO:0000256" key="1">
    <source>
        <dbReference type="ARBA" id="ARBA00022722"/>
    </source>
</evidence>
<dbReference type="Proteomes" id="UP001176961">
    <property type="component" value="Unassembled WGS sequence"/>
</dbReference>
<evidence type="ECO:0000313" key="14">
    <source>
        <dbReference type="EMBL" id="CAJ0592453.1"/>
    </source>
</evidence>
<dbReference type="GO" id="GO:0000724">
    <property type="term" value="P:double-strand break repair via homologous recombination"/>
    <property type="evidence" value="ECO:0007669"/>
    <property type="project" value="TreeGrafter"/>
</dbReference>
<dbReference type="SMART" id="SM00465">
    <property type="entry name" value="GIYc"/>
    <property type="match status" value="1"/>
</dbReference>
<evidence type="ECO:0000256" key="10">
    <source>
        <dbReference type="ARBA" id="ARBA00023242"/>
    </source>
</evidence>
<dbReference type="GO" id="GO:0008270">
    <property type="term" value="F:zinc ion binding"/>
    <property type="evidence" value="ECO:0007669"/>
    <property type="project" value="UniProtKB-KW"/>
</dbReference>
<feature type="domain" description="GIY-YIG" evidence="13">
    <location>
        <begin position="92"/>
        <end position="177"/>
    </location>
</feature>
<proteinExistence type="inferred from homology"/>
<dbReference type="Gene3D" id="3.30.40.10">
    <property type="entry name" value="Zinc/RING finger domain, C3HC4 (zinc finger)"/>
    <property type="match status" value="1"/>
</dbReference>
<dbReference type="InterPro" id="IPR013083">
    <property type="entry name" value="Znf_RING/FYVE/PHD"/>
</dbReference>
<dbReference type="PROSITE" id="PS50164">
    <property type="entry name" value="GIY_YIG"/>
    <property type="match status" value="1"/>
</dbReference>
<dbReference type="CDD" id="cd10455">
    <property type="entry name" value="GIY-YIG_SLX1"/>
    <property type="match status" value="1"/>
</dbReference>
<keyword evidence="4 11" id="KW-0227">DNA damage</keyword>
<evidence type="ECO:0000256" key="5">
    <source>
        <dbReference type="ARBA" id="ARBA00022771"/>
    </source>
</evidence>
<keyword evidence="1 11" id="KW-0540">Nuclease</keyword>
<protein>
    <recommendedName>
        <fullName evidence="11">Structure-specific endonuclease subunit SLX1 homolog</fullName>
        <ecNumber evidence="11">3.1.-.-</ecNumber>
    </recommendedName>
</protein>
<dbReference type="GO" id="GO:0008821">
    <property type="term" value="F:crossover junction DNA endonuclease activity"/>
    <property type="evidence" value="ECO:0007669"/>
    <property type="project" value="TreeGrafter"/>
</dbReference>
<dbReference type="GO" id="GO:0033557">
    <property type="term" value="C:Slx1-Slx4 complex"/>
    <property type="evidence" value="ECO:0007669"/>
    <property type="project" value="UniProtKB-UniRule"/>
</dbReference>
<dbReference type="EMBL" id="CATQJL010000112">
    <property type="protein sequence ID" value="CAJ0592453.1"/>
    <property type="molecule type" value="Genomic_DNA"/>
</dbReference>
<comment type="caution">
    <text evidence="14">The sequence shown here is derived from an EMBL/GenBank/DDBJ whole genome shotgun (WGS) entry which is preliminary data.</text>
</comment>
<keyword evidence="9 11" id="KW-0234">DNA repair</keyword>
<dbReference type="InterPro" id="IPR035901">
    <property type="entry name" value="GIY-YIG_endonuc_sf"/>
</dbReference>
<accession>A0AA36DRF5</accession>
<reference evidence="14" key="1">
    <citation type="submission" date="2023-07" db="EMBL/GenBank/DDBJ databases">
        <authorList>
            <consortium name="CYATHOMIX"/>
        </authorList>
    </citation>
    <scope>NUCLEOTIDE SEQUENCE</scope>
    <source>
        <strain evidence="14">N/A</strain>
    </source>
</reference>
<dbReference type="FunFam" id="3.40.1440.10:FF:000008">
    <property type="entry name" value="Structure-specific endonuclease subunit SLX1 homolog"/>
    <property type="match status" value="1"/>
</dbReference>
<gene>
    <name evidence="14" type="ORF">CYNAS_LOCUS4436</name>
</gene>
<dbReference type="InterPro" id="IPR050381">
    <property type="entry name" value="SLX1_endonuclease"/>
</dbReference>